<keyword evidence="2" id="KW-1185">Reference proteome</keyword>
<name>A0ABV5AU70_9BACL</name>
<organism evidence="1 2">
    <name type="scientific">Paenibacillus enshidis</name>
    <dbReference type="NCBI Taxonomy" id="1458439"/>
    <lineage>
        <taxon>Bacteria</taxon>
        <taxon>Bacillati</taxon>
        <taxon>Bacillota</taxon>
        <taxon>Bacilli</taxon>
        <taxon>Bacillales</taxon>
        <taxon>Paenibacillaceae</taxon>
        <taxon>Paenibacillus</taxon>
    </lineage>
</organism>
<evidence type="ECO:0000313" key="1">
    <source>
        <dbReference type="EMBL" id="MFB5267733.1"/>
    </source>
</evidence>
<dbReference type="RefSeq" id="WP_375355737.1">
    <property type="nucleotide sequence ID" value="NZ_JBHHMI010000010.1"/>
</dbReference>
<comment type="caution">
    <text evidence="1">The sequence shown here is derived from an EMBL/GenBank/DDBJ whole genome shotgun (WGS) entry which is preliminary data.</text>
</comment>
<reference evidence="1 2" key="1">
    <citation type="submission" date="2024-09" db="EMBL/GenBank/DDBJ databases">
        <title>Paenibacillus zeirhizospherea sp. nov., isolated from surface of the maize (Zea mays) roots in a horticulture field, Hungary.</title>
        <authorList>
            <person name="Marton D."/>
            <person name="Farkas M."/>
            <person name="Bedics A."/>
            <person name="Toth E."/>
            <person name="Tancsics A."/>
            <person name="Boka K."/>
            <person name="Maroti G."/>
            <person name="Kriszt B."/>
            <person name="Cserhati M."/>
        </authorList>
    </citation>
    <scope>NUCLEOTIDE SEQUENCE [LARGE SCALE GENOMIC DNA]</scope>
    <source>
        <strain evidence="1 2">KCTC 33519</strain>
    </source>
</reference>
<protein>
    <submittedName>
        <fullName evidence="1">Uncharacterized protein</fullName>
    </submittedName>
</protein>
<proteinExistence type="predicted"/>
<dbReference type="Proteomes" id="UP001580346">
    <property type="component" value="Unassembled WGS sequence"/>
</dbReference>
<evidence type="ECO:0000313" key="2">
    <source>
        <dbReference type="Proteomes" id="UP001580346"/>
    </source>
</evidence>
<gene>
    <name evidence="1" type="ORF">ACE41H_13205</name>
</gene>
<dbReference type="EMBL" id="JBHHMI010000010">
    <property type="protein sequence ID" value="MFB5267733.1"/>
    <property type="molecule type" value="Genomic_DNA"/>
</dbReference>
<sequence>MIEVITYAECLIRVPHEEEYEQYIENELLHLQNEIITEQIVSIDKPVRNHANWTLEARVLARFILNIPEQSPGKKVGDYQEDVVPFLKRYVPKCNHIASTKIVQMKRALYTD</sequence>
<accession>A0ABV5AU70</accession>